<evidence type="ECO:0000256" key="4">
    <source>
        <dbReference type="ARBA" id="ARBA00023239"/>
    </source>
</evidence>
<keyword evidence="4 6" id="KW-0456">Lyase</keyword>
<dbReference type="PROSITE" id="PS00705">
    <property type="entry name" value="PROK_CO2_ANHYDRASE_2"/>
    <property type="match status" value="1"/>
</dbReference>
<proteinExistence type="inferred from homology"/>
<comment type="catalytic activity">
    <reaction evidence="5 6">
        <text>hydrogencarbonate + H(+) = CO2 + H2O</text>
        <dbReference type="Rhea" id="RHEA:10748"/>
        <dbReference type="ChEBI" id="CHEBI:15377"/>
        <dbReference type="ChEBI" id="CHEBI:15378"/>
        <dbReference type="ChEBI" id="CHEBI:16526"/>
        <dbReference type="ChEBI" id="CHEBI:17544"/>
        <dbReference type="EC" id="4.2.1.1"/>
    </reaction>
</comment>
<evidence type="ECO:0000256" key="5">
    <source>
        <dbReference type="ARBA" id="ARBA00048348"/>
    </source>
</evidence>
<sequence length="214" mass="24483">MDRYQQVFENNKQWISEKTTSDPDFFARLSKDQQPDFLYIGCSDSRVPANEIMGLGPGEVFVHRNVANIVDNNDMNVQAVIQYAVEYLEVKYIVVCGHYGCGGIKAAMNPTDMGLLSGWLHNVTDVYRLHYDELTALTDETQRYRRLVELNVAEQCLNVIKAAYVQKSILENKLIGIYGWVYDLHDGQLIDLEVDVKSMVTKNKDILAKQSFLY</sequence>
<dbReference type="PROSITE" id="PS00704">
    <property type="entry name" value="PROK_CO2_ANHYDRASE_1"/>
    <property type="match status" value="1"/>
</dbReference>
<dbReference type="EC" id="4.2.1.1" evidence="2 6"/>
<evidence type="ECO:0000313" key="8">
    <source>
        <dbReference type="Proteomes" id="UP000700732"/>
    </source>
</evidence>
<dbReference type="Pfam" id="PF00484">
    <property type="entry name" value="Pro_CA"/>
    <property type="match status" value="1"/>
</dbReference>
<dbReference type="Gene3D" id="3.40.1050.10">
    <property type="entry name" value="Carbonic anhydrase"/>
    <property type="match status" value="1"/>
</dbReference>
<dbReference type="InterPro" id="IPR036874">
    <property type="entry name" value="Carbonic_anhydrase_sf"/>
</dbReference>
<dbReference type="SMART" id="SM00947">
    <property type="entry name" value="Pro_CA"/>
    <property type="match status" value="1"/>
</dbReference>
<comment type="caution">
    <text evidence="7">The sequence shown here is derived from an EMBL/GenBank/DDBJ whole genome shotgun (WGS) entry which is preliminary data.</text>
</comment>
<organism evidence="7 8">
    <name type="scientific">Spirosoma utsteinense</name>
    <dbReference type="NCBI Taxonomy" id="2585773"/>
    <lineage>
        <taxon>Bacteria</taxon>
        <taxon>Pseudomonadati</taxon>
        <taxon>Bacteroidota</taxon>
        <taxon>Cytophagia</taxon>
        <taxon>Cytophagales</taxon>
        <taxon>Cytophagaceae</taxon>
        <taxon>Spirosoma</taxon>
    </lineage>
</organism>
<name>A0ABR6W9Y7_9BACT</name>
<gene>
    <name evidence="7" type="ORF">FH603_3899</name>
</gene>
<dbReference type="Proteomes" id="UP000700732">
    <property type="component" value="Unassembled WGS sequence"/>
</dbReference>
<dbReference type="PANTHER" id="PTHR11002:SF51">
    <property type="entry name" value="CARBONIC ANHYDRASE"/>
    <property type="match status" value="1"/>
</dbReference>
<keyword evidence="3 6" id="KW-0862">Zinc</keyword>
<comment type="similarity">
    <text evidence="1 6">Belongs to the beta-class carbonic anhydrase family.</text>
</comment>
<reference evidence="7 8" key="1">
    <citation type="submission" date="2019-06" db="EMBL/GenBank/DDBJ databases">
        <title>Spirosoma utsteinense sp. nov. isolated from Antarctic ice-free soils.</title>
        <authorList>
            <person name="Tahon G."/>
        </authorList>
    </citation>
    <scope>NUCLEOTIDE SEQUENCE [LARGE SCALE GENOMIC DNA]</scope>
    <source>
        <strain evidence="7 8">LMG 31447</strain>
    </source>
</reference>
<dbReference type="InterPro" id="IPR015892">
    <property type="entry name" value="Carbonic_anhydrase_CS"/>
</dbReference>
<comment type="function">
    <text evidence="6">Reversible hydration of carbon dioxide.</text>
</comment>
<dbReference type="EMBL" id="VFIA01000026">
    <property type="protein sequence ID" value="MBC3793381.1"/>
    <property type="molecule type" value="Genomic_DNA"/>
</dbReference>
<dbReference type="SUPFAM" id="SSF53056">
    <property type="entry name" value="beta-carbonic anhydrase, cab"/>
    <property type="match status" value="1"/>
</dbReference>
<evidence type="ECO:0000256" key="6">
    <source>
        <dbReference type="RuleBase" id="RU003956"/>
    </source>
</evidence>
<evidence type="ECO:0000313" key="7">
    <source>
        <dbReference type="EMBL" id="MBC3793381.1"/>
    </source>
</evidence>
<evidence type="ECO:0000256" key="3">
    <source>
        <dbReference type="ARBA" id="ARBA00022833"/>
    </source>
</evidence>
<dbReference type="PANTHER" id="PTHR11002">
    <property type="entry name" value="CARBONIC ANHYDRASE"/>
    <property type="match status" value="1"/>
</dbReference>
<dbReference type="RefSeq" id="WP_186739259.1">
    <property type="nucleotide sequence ID" value="NZ_VFIA01000026.1"/>
</dbReference>
<evidence type="ECO:0000256" key="1">
    <source>
        <dbReference type="ARBA" id="ARBA00006217"/>
    </source>
</evidence>
<accession>A0ABR6W9Y7</accession>
<evidence type="ECO:0000256" key="2">
    <source>
        <dbReference type="ARBA" id="ARBA00012925"/>
    </source>
</evidence>
<protein>
    <recommendedName>
        <fullName evidence="2 6">Carbonic anhydrase</fullName>
        <ecNumber evidence="2 6">4.2.1.1</ecNumber>
    </recommendedName>
    <alternativeName>
        <fullName evidence="6">Carbonate dehydratase</fullName>
    </alternativeName>
</protein>
<dbReference type="CDD" id="cd00883">
    <property type="entry name" value="beta_CA_cladeA"/>
    <property type="match status" value="1"/>
</dbReference>
<dbReference type="InterPro" id="IPR001765">
    <property type="entry name" value="Carbonic_anhydrase"/>
</dbReference>
<keyword evidence="8" id="KW-1185">Reference proteome</keyword>